<organism evidence="5 6">
    <name type="scientific">Bacillus salitolerans</name>
    <dbReference type="NCBI Taxonomy" id="1437434"/>
    <lineage>
        <taxon>Bacteria</taxon>
        <taxon>Bacillati</taxon>
        <taxon>Bacillota</taxon>
        <taxon>Bacilli</taxon>
        <taxon>Bacillales</taxon>
        <taxon>Bacillaceae</taxon>
        <taxon>Bacillus</taxon>
    </lineage>
</organism>
<evidence type="ECO:0000256" key="2">
    <source>
        <dbReference type="ARBA" id="ARBA00023125"/>
    </source>
</evidence>
<dbReference type="Pfam" id="PF00440">
    <property type="entry name" value="TetR_N"/>
    <property type="match status" value="1"/>
</dbReference>
<dbReference type="InterPro" id="IPR009057">
    <property type="entry name" value="Homeodomain-like_sf"/>
</dbReference>
<dbReference type="EMBL" id="JBHUEM010000024">
    <property type="protein sequence ID" value="MFD1737856.1"/>
    <property type="molecule type" value="Genomic_DNA"/>
</dbReference>
<dbReference type="SUPFAM" id="SSF46689">
    <property type="entry name" value="Homeodomain-like"/>
    <property type="match status" value="1"/>
</dbReference>
<comment type="caution">
    <text evidence="5">The sequence shown here is derived from an EMBL/GenBank/DDBJ whole genome shotgun (WGS) entry which is preliminary data.</text>
</comment>
<name>A0ABW4LSL0_9BACI</name>
<keyword evidence="2 3" id="KW-0238">DNA-binding</keyword>
<dbReference type="Gene3D" id="1.10.357.10">
    <property type="entry name" value="Tetracycline Repressor, domain 2"/>
    <property type="match status" value="1"/>
</dbReference>
<evidence type="ECO:0000256" key="3">
    <source>
        <dbReference type="PROSITE-ProRule" id="PRU00335"/>
    </source>
</evidence>
<evidence type="ECO:0000313" key="5">
    <source>
        <dbReference type="EMBL" id="MFD1737856.1"/>
    </source>
</evidence>
<protein>
    <submittedName>
        <fullName evidence="5">TetR/AcrR family transcriptional regulator</fullName>
    </submittedName>
</protein>
<evidence type="ECO:0000256" key="1">
    <source>
        <dbReference type="ARBA" id="ARBA00022491"/>
    </source>
</evidence>
<reference evidence="6" key="1">
    <citation type="journal article" date="2019" name="Int. J. Syst. Evol. Microbiol.">
        <title>The Global Catalogue of Microorganisms (GCM) 10K type strain sequencing project: providing services to taxonomists for standard genome sequencing and annotation.</title>
        <authorList>
            <consortium name="The Broad Institute Genomics Platform"/>
            <consortium name="The Broad Institute Genome Sequencing Center for Infectious Disease"/>
            <person name="Wu L."/>
            <person name="Ma J."/>
        </authorList>
    </citation>
    <scope>NUCLEOTIDE SEQUENCE [LARGE SCALE GENOMIC DNA]</scope>
    <source>
        <strain evidence="6">CCUG 49339</strain>
    </source>
</reference>
<dbReference type="PRINTS" id="PR00455">
    <property type="entry name" value="HTHTETR"/>
</dbReference>
<dbReference type="PANTHER" id="PTHR43479">
    <property type="entry name" value="ACREF/ENVCD OPERON REPRESSOR-RELATED"/>
    <property type="match status" value="1"/>
</dbReference>
<proteinExistence type="predicted"/>
<feature type="DNA-binding region" description="H-T-H motif" evidence="3">
    <location>
        <begin position="25"/>
        <end position="44"/>
    </location>
</feature>
<gene>
    <name evidence="5" type="ORF">ACFSCX_15070</name>
</gene>
<evidence type="ECO:0000313" key="6">
    <source>
        <dbReference type="Proteomes" id="UP001597214"/>
    </source>
</evidence>
<evidence type="ECO:0000259" key="4">
    <source>
        <dbReference type="PROSITE" id="PS50977"/>
    </source>
</evidence>
<dbReference type="PANTHER" id="PTHR43479:SF22">
    <property type="entry name" value="TRANSCRIPTIONAL REGULATOR, TETR FAMILY"/>
    <property type="match status" value="1"/>
</dbReference>
<dbReference type="RefSeq" id="WP_377929076.1">
    <property type="nucleotide sequence ID" value="NZ_JBHUEM010000024.1"/>
</dbReference>
<feature type="domain" description="HTH tetR-type" evidence="4">
    <location>
        <begin position="2"/>
        <end position="62"/>
    </location>
</feature>
<dbReference type="InterPro" id="IPR050624">
    <property type="entry name" value="HTH-type_Tx_Regulator"/>
</dbReference>
<dbReference type="Proteomes" id="UP001597214">
    <property type="component" value="Unassembled WGS sequence"/>
</dbReference>
<dbReference type="PROSITE" id="PS50977">
    <property type="entry name" value="HTH_TETR_2"/>
    <property type="match status" value="1"/>
</dbReference>
<accession>A0ABW4LSL0</accession>
<keyword evidence="6" id="KW-1185">Reference proteome</keyword>
<dbReference type="PROSITE" id="PS01081">
    <property type="entry name" value="HTH_TETR_1"/>
    <property type="match status" value="1"/>
</dbReference>
<dbReference type="InterPro" id="IPR023772">
    <property type="entry name" value="DNA-bd_HTH_TetR-type_CS"/>
</dbReference>
<sequence>MKDRKQHVVKKAHELFIEKGFHSTSIQDILDYSGISKGTFYNYFSSKNELLIELFQLFFTQIEKKRNELLLGHDPSNIEIFIQQVEYQMNAKREYKLIPLFEEVLISSDEELKTSIKKGQMKIIHWVYERFLDIFGEEKKPYLLDCAIMFLGLLHHNTRYYSKIDPSSSGIHKVVQYSMNRMLSIAMELEETNEQLFQPELLHHWLPESEQLQNDKQELNQKIVALKQFLLNSNDSGRYTELLDFIQEELLNSNKPRKYLVETTISSLYVGDGIFEKECLDELKAIVMRLMK</sequence>
<keyword evidence="1" id="KW-0678">Repressor</keyword>
<dbReference type="InterPro" id="IPR001647">
    <property type="entry name" value="HTH_TetR"/>
</dbReference>